<gene>
    <name evidence="1" type="primary">VvCHDh000642_13</name>
    <name evidence="2" type="synonym">VvCHDp000708_2</name>
    <name evidence="2" type="ORF">CK203_028516</name>
    <name evidence="1" type="ORF">CK203_106519</name>
</gene>
<comment type="caution">
    <text evidence="1">The sequence shown here is derived from an EMBL/GenBank/DDBJ whole genome shotgun (WGS) entry which is preliminary data.</text>
</comment>
<sequence length="201" mass="23104">MKYKEKVLSTYLPYVLEISDTIEEENRVVKLYSLGNFNEDYNGPWTSINVDHPSTFDTLAMEPMLKKELIADFDRLVKRWEIILSGLLDFIDGLWSSFGDERIIMLTTNHKECLDPACIVETNLHGHAFRWEPSRDCRRALLRNKDVDVSLEGLIKFLERKKILLEDSEKSNAEGVGGAKECKIMIGTKRILVNIISPNIV</sequence>
<dbReference type="AlphaFoldDB" id="A0A438DIN9"/>
<dbReference type="EMBL" id="QGNW01001607">
    <property type="protein sequence ID" value="RVW35344.1"/>
    <property type="molecule type" value="Genomic_DNA"/>
</dbReference>
<proteinExistence type="predicted"/>
<dbReference type="Gene3D" id="3.40.50.300">
    <property type="entry name" value="P-loop containing nucleotide triphosphate hydrolases"/>
    <property type="match status" value="1"/>
</dbReference>
<accession>A0A438DIN9</accession>
<evidence type="ECO:0000313" key="3">
    <source>
        <dbReference type="Proteomes" id="UP000288805"/>
    </source>
</evidence>
<dbReference type="InterPro" id="IPR050747">
    <property type="entry name" value="Mitochondrial_chaperone_BCS1"/>
</dbReference>
<dbReference type="EMBL" id="QGNW01000151">
    <property type="protein sequence ID" value="RVW90929.1"/>
    <property type="molecule type" value="Genomic_DNA"/>
</dbReference>
<name>A0A438DIN9_VITVI</name>
<dbReference type="PANTHER" id="PTHR23070">
    <property type="entry name" value="BCS1 AAA-TYPE ATPASE"/>
    <property type="match status" value="1"/>
</dbReference>
<protein>
    <submittedName>
        <fullName evidence="1">AAA-ATPase</fullName>
    </submittedName>
</protein>
<dbReference type="InterPro" id="IPR027417">
    <property type="entry name" value="P-loop_NTPase"/>
</dbReference>
<evidence type="ECO:0000313" key="1">
    <source>
        <dbReference type="EMBL" id="RVW35344.1"/>
    </source>
</evidence>
<evidence type="ECO:0000313" key="2">
    <source>
        <dbReference type="EMBL" id="RVW90929.1"/>
    </source>
</evidence>
<organism evidence="1 3">
    <name type="scientific">Vitis vinifera</name>
    <name type="common">Grape</name>
    <dbReference type="NCBI Taxonomy" id="29760"/>
    <lineage>
        <taxon>Eukaryota</taxon>
        <taxon>Viridiplantae</taxon>
        <taxon>Streptophyta</taxon>
        <taxon>Embryophyta</taxon>
        <taxon>Tracheophyta</taxon>
        <taxon>Spermatophyta</taxon>
        <taxon>Magnoliopsida</taxon>
        <taxon>eudicotyledons</taxon>
        <taxon>Gunneridae</taxon>
        <taxon>Pentapetalae</taxon>
        <taxon>rosids</taxon>
        <taxon>Vitales</taxon>
        <taxon>Vitaceae</taxon>
        <taxon>Viteae</taxon>
        <taxon>Vitis</taxon>
    </lineage>
</organism>
<reference evidence="1 3" key="1">
    <citation type="journal article" date="2018" name="PLoS Genet.">
        <title>Population sequencing reveals clonal diversity and ancestral inbreeding in the grapevine cultivar Chardonnay.</title>
        <authorList>
            <person name="Roach M.J."/>
            <person name="Johnson D.L."/>
            <person name="Bohlmann J."/>
            <person name="van Vuuren H.J."/>
            <person name="Jones S.J."/>
            <person name="Pretorius I.S."/>
            <person name="Schmidt S.A."/>
            <person name="Borneman A.R."/>
        </authorList>
    </citation>
    <scope>NUCLEOTIDE SEQUENCE [LARGE SCALE GENOMIC DNA]</scope>
    <source>
        <strain evidence="3">cv. Chardonnay</strain>
        <strain evidence="1">I10V1</strain>
        <tissue evidence="1">Leaf</tissue>
    </source>
</reference>
<dbReference type="Proteomes" id="UP000288805">
    <property type="component" value="Unassembled WGS sequence"/>
</dbReference>